<comment type="subcellular location">
    <subcellularLocation>
        <location evidence="1">Membrane</location>
    </subcellularLocation>
</comment>
<evidence type="ECO:0000256" key="4">
    <source>
        <dbReference type="ARBA" id="ARBA00022989"/>
    </source>
</evidence>
<evidence type="ECO:0000256" key="2">
    <source>
        <dbReference type="ARBA" id="ARBA00010532"/>
    </source>
</evidence>
<proteinExistence type="inferred from homology"/>
<dbReference type="PANTHER" id="PTHR11923">
    <property type="entry name" value="SCAVENGER RECEPTOR CLASS B TYPE-1 SR-B1"/>
    <property type="match status" value="1"/>
</dbReference>
<sequence length="737" mass="79319">MWLPVFCCCSKQDAEPLERALESDDEDAEGVGSNPVVITPDTDCFGSAYAVCDAESYFDYYFWNVTNAEQWFLGLAPPALQEIGPYAFLVQEVRFNPTYSTAYNEVDFSFYNFQTFVPEQSCAGCTLNDTFVGINRAYQQLLQGAKGYEIALLMPSVPLVLQTVIGGFVGGLEQSGVPAAYAPTYAAQQWAQCNVFPTLQGPELCAWAQNVQHIPAVYANAALPMPGAATVLGALMGNASLNPSPSAADPAAVNACLLVAFGDTATVAATLYLQPQVVQLLQGYLFWLAENFVAPQFSSILGTPLGPISGGMLANRSIYQWLYGWVDPVLASSLGADNPVAQVALQFAWQGQGAPEARFGVPTTQLSPSMSPLIGSRRVKTGKARDTIPSEILLANGQPVVTTFPDTLPPLGNITVAGADNGLTFGLAVVGTSSQLVFDGTLGRPVNTTETGISQDVKGVKAEQWTLAMDAISPCNLSDWHSAASSRCAFPDNIQGAWNQTQIYACPSILTLARFNRADPALAASTGNNMSANNASHGWTYAMEMTTGYSISGAKTFQLSHEVKPTDIFYKNLWMSPESPKSMWFPSFWVRSRYEPSDHDARSLANILRIRSLIITFLTYVAPGLSGALLLPAAWFLVLCPAAKERRATMEMLCKSRARRLRLKIRHAYKPGPRFGVPRLQPNGKLPPLPQTVPSPAEIAVKMLQNPLEALSASSAQVEKVPMVKAAFGALGQLSGT</sequence>
<keyword evidence="3 7" id="KW-0812">Transmembrane</keyword>
<gene>
    <name evidence="8" type="ORF">WJX74_003454</name>
</gene>
<evidence type="ECO:0000313" key="9">
    <source>
        <dbReference type="Proteomes" id="UP001438707"/>
    </source>
</evidence>
<evidence type="ECO:0000256" key="7">
    <source>
        <dbReference type="SAM" id="Phobius"/>
    </source>
</evidence>
<keyword evidence="9" id="KW-1185">Reference proteome</keyword>
<protein>
    <submittedName>
        <fullName evidence="8">Uncharacterized protein</fullName>
    </submittedName>
</protein>
<dbReference type="PANTHER" id="PTHR11923:SF51">
    <property type="entry name" value="LYSOSOME MEMBRANE PROTEIN 2"/>
    <property type="match status" value="1"/>
</dbReference>
<dbReference type="InterPro" id="IPR002159">
    <property type="entry name" value="CD36_fam"/>
</dbReference>
<comment type="caution">
    <text evidence="8">The sequence shown here is derived from an EMBL/GenBank/DDBJ whole genome shotgun (WGS) entry which is preliminary data.</text>
</comment>
<dbReference type="GO" id="GO:0005737">
    <property type="term" value="C:cytoplasm"/>
    <property type="evidence" value="ECO:0007669"/>
    <property type="project" value="TreeGrafter"/>
</dbReference>
<dbReference type="EMBL" id="JALJOS010000001">
    <property type="protein sequence ID" value="KAK9844512.1"/>
    <property type="molecule type" value="Genomic_DNA"/>
</dbReference>
<evidence type="ECO:0000256" key="3">
    <source>
        <dbReference type="ARBA" id="ARBA00022692"/>
    </source>
</evidence>
<feature type="transmembrane region" description="Helical" evidence="7">
    <location>
        <begin position="617"/>
        <end position="640"/>
    </location>
</feature>
<evidence type="ECO:0000256" key="5">
    <source>
        <dbReference type="ARBA" id="ARBA00023136"/>
    </source>
</evidence>
<dbReference type="GO" id="GO:0005044">
    <property type="term" value="F:scavenger receptor activity"/>
    <property type="evidence" value="ECO:0007669"/>
    <property type="project" value="TreeGrafter"/>
</dbReference>
<evidence type="ECO:0000313" key="8">
    <source>
        <dbReference type="EMBL" id="KAK9844512.1"/>
    </source>
</evidence>
<evidence type="ECO:0000256" key="6">
    <source>
        <dbReference type="ARBA" id="ARBA00023180"/>
    </source>
</evidence>
<comment type="similarity">
    <text evidence="2">Belongs to the CD36 family.</text>
</comment>
<accession>A0AAW1SET6</accession>
<organism evidence="8 9">
    <name type="scientific">Apatococcus lobatus</name>
    <dbReference type="NCBI Taxonomy" id="904363"/>
    <lineage>
        <taxon>Eukaryota</taxon>
        <taxon>Viridiplantae</taxon>
        <taxon>Chlorophyta</taxon>
        <taxon>core chlorophytes</taxon>
        <taxon>Trebouxiophyceae</taxon>
        <taxon>Chlorellales</taxon>
        <taxon>Chlorellaceae</taxon>
        <taxon>Apatococcus</taxon>
    </lineage>
</organism>
<keyword evidence="5 7" id="KW-0472">Membrane</keyword>
<dbReference type="Pfam" id="PF01130">
    <property type="entry name" value="CD36"/>
    <property type="match status" value="2"/>
</dbReference>
<keyword evidence="6" id="KW-0325">Glycoprotein</keyword>
<dbReference type="Proteomes" id="UP001438707">
    <property type="component" value="Unassembled WGS sequence"/>
</dbReference>
<reference evidence="8 9" key="1">
    <citation type="journal article" date="2024" name="Nat. Commun.">
        <title>Phylogenomics reveals the evolutionary origins of lichenization in chlorophyte algae.</title>
        <authorList>
            <person name="Puginier C."/>
            <person name="Libourel C."/>
            <person name="Otte J."/>
            <person name="Skaloud P."/>
            <person name="Haon M."/>
            <person name="Grisel S."/>
            <person name="Petersen M."/>
            <person name="Berrin J.G."/>
            <person name="Delaux P.M."/>
            <person name="Dal Grande F."/>
            <person name="Keller J."/>
        </authorList>
    </citation>
    <scope>NUCLEOTIDE SEQUENCE [LARGE SCALE GENOMIC DNA]</scope>
    <source>
        <strain evidence="8 9">SAG 2145</strain>
    </source>
</reference>
<name>A0AAW1SET6_9CHLO</name>
<keyword evidence="4 7" id="KW-1133">Transmembrane helix</keyword>
<dbReference type="GO" id="GO:0016020">
    <property type="term" value="C:membrane"/>
    <property type="evidence" value="ECO:0007669"/>
    <property type="project" value="UniProtKB-SubCell"/>
</dbReference>
<evidence type="ECO:0000256" key="1">
    <source>
        <dbReference type="ARBA" id="ARBA00004370"/>
    </source>
</evidence>
<dbReference type="AlphaFoldDB" id="A0AAW1SET6"/>